<name>A0A383CAY3_9ZZZZ</name>
<feature type="non-terminal residue" evidence="1">
    <location>
        <position position="1"/>
    </location>
</feature>
<proteinExistence type="predicted"/>
<feature type="non-terminal residue" evidence="1">
    <location>
        <position position="223"/>
    </location>
</feature>
<reference evidence="1" key="1">
    <citation type="submission" date="2018-05" db="EMBL/GenBank/DDBJ databases">
        <authorList>
            <person name="Lanie J.A."/>
            <person name="Ng W.-L."/>
            <person name="Kazmierczak K.M."/>
            <person name="Andrzejewski T.M."/>
            <person name="Davidsen T.M."/>
            <person name="Wayne K.J."/>
            <person name="Tettelin H."/>
            <person name="Glass J.I."/>
            <person name="Rusch D."/>
            <person name="Podicherti R."/>
            <person name="Tsui H.-C.T."/>
            <person name="Winkler M.E."/>
        </authorList>
    </citation>
    <scope>NUCLEOTIDE SEQUENCE</scope>
</reference>
<dbReference type="InterPro" id="IPR025048">
    <property type="entry name" value="DUF3987"/>
</dbReference>
<evidence type="ECO:0000313" key="1">
    <source>
        <dbReference type="EMBL" id="SVE28845.1"/>
    </source>
</evidence>
<accession>A0A383CAY3</accession>
<dbReference type="EMBL" id="UINC01206966">
    <property type="protein sequence ID" value="SVE28845.1"/>
    <property type="molecule type" value="Genomic_DNA"/>
</dbReference>
<gene>
    <name evidence="1" type="ORF">METZ01_LOCUS481699</name>
</gene>
<dbReference type="Pfam" id="PF13148">
    <property type="entry name" value="DUF3987"/>
    <property type="match status" value="1"/>
</dbReference>
<sequence>VVFRWEREQHEIWAHETDGEERSHPRLLYEDSTKESLVVDLVEGHRSAALWSDEAGVIFGGAGMNENSPMGYLTMLNKMFHGDKYVQRRKNSKSVELNEEGYRLSCVLMMQESILSHLLNLGKGKGSGWAEDTGFVTRCLFASPPSLIGSRSYAEAPEEIPAMDAFCERVFRLLTNPLPPDWVRLRKIYFNEAAKKLWIKEFNRAERLCAPGNAFAGFGGIVS</sequence>
<organism evidence="1">
    <name type="scientific">marine metagenome</name>
    <dbReference type="NCBI Taxonomy" id="408172"/>
    <lineage>
        <taxon>unclassified sequences</taxon>
        <taxon>metagenomes</taxon>
        <taxon>ecological metagenomes</taxon>
    </lineage>
</organism>
<dbReference type="AlphaFoldDB" id="A0A383CAY3"/>
<protein>
    <submittedName>
        <fullName evidence="1">Uncharacterized protein</fullName>
    </submittedName>
</protein>